<evidence type="ECO:0000256" key="1">
    <source>
        <dbReference type="ARBA" id="ARBA00022630"/>
    </source>
</evidence>
<dbReference type="Gene3D" id="3.50.50.60">
    <property type="entry name" value="FAD/NAD(P)-binding domain"/>
    <property type="match status" value="2"/>
</dbReference>
<evidence type="ECO:0000259" key="3">
    <source>
        <dbReference type="Pfam" id="PF07992"/>
    </source>
</evidence>
<reference evidence="5" key="2">
    <citation type="journal article" date="2023" name="Nat. Commun.">
        <title>Cultivation of marine bacteria of the SAR202 clade.</title>
        <authorList>
            <person name="Lim Y."/>
            <person name="Seo J.H."/>
            <person name="Giovannoni S.J."/>
            <person name="Kang I."/>
            <person name="Cho J.C."/>
        </authorList>
    </citation>
    <scope>NUCLEOTIDE SEQUENCE</scope>
    <source>
        <strain evidence="5">JH1073</strain>
    </source>
</reference>
<dbReference type="InterPro" id="IPR050097">
    <property type="entry name" value="Ferredoxin-NADP_redctase_2"/>
</dbReference>
<evidence type="ECO:0000313" key="4">
    <source>
        <dbReference type="EMBL" id="MDG0866858.1"/>
    </source>
</evidence>
<dbReference type="EMBL" id="CP046147">
    <property type="protein sequence ID" value="WFG38278.1"/>
    <property type="molecule type" value="Genomic_DNA"/>
</dbReference>
<organism evidence="5 6">
    <name type="scientific">Candidatus Lucifugimonas marina</name>
    <dbReference type="NCBI Taxonomy" id="3038979"/>
    <lineage>
        <taxon>Bacteria</taxon>
        <taxon>Bacillati</taxon>
        <taxon>Chloroflexota</taxon>
        <taxon>Dehalococcoidia</taxon>
        <taxon>SAR202 cluster</taxon>
        <taxon>Candidatus Lucifugimonadales</taxon>
        <taxon>Candidatus Lucifugimonadaceae</taxon>
        <taxon>Candidatus Lucifugimonas</taxon>
    </lineage>
</organism>
<proteinExistence type="predicted"/>
<dbReference type="PANTHER" id="PTHR48105">
    <property type="entry name" value="THIOREDOXIN REDUCTASE 1-RELATED-RELATED"/>
    <property type="match status" value="1"/>
</dbReference>
<evidence type="ECO:0000313" key="6">
    <source>
        <dbReference type="Proteomes" id="UP001219901"/>
    </source>
</evidence>
<dbReference type="Pfam" id="PF07992">
    <property type="entry name" value="Pyr_redox_2"/>
    <property type="match status" value="1"/>
</dbReference>
<dbReference type="Proteomes" id="UP001219901">
    <property type="component" value="Chromosome"/>
</dbReference>
<dbReference type="Proteomes" id="UP001321249">
    <property type="component" value="Unassembled WGS sequence"/>
</dbReference>
<keyword evidence="1" id="KW-0285">Flavoprotein</keyword>
<dbReference type="SUPFAM" id="SSF51905">
    <property type="entry name" value="FAD/NAD(P)-binding domain"/>
    <property type="match status" value="1"/>
</dbReference>
<dbReference type="EMBL" id="WMBE01000002">
    <property type="protein sequence ID" value="MDG0866858.1"/>
    <property type="molecule type" value="Genomic_DNA"/>
</dbReference>
<evidence type="ECO:0000313" key="7">
    <source>
        <dbReference type="Proteomes" id="UP001321249"/>
    </source>
</evidence>
<evidence type="ECO:0000256" key="2">
    <source>
        <dbReference type="ARBA" id="ARBA00023002"/>
    </source>
</evidence>
<accession>A0AAJ5ZBJ3</accession>
<feature type="domain" description="FAD/NAD(P)-binding" evidence="3">
    <location>
        <begin position="8"/>
        <end position="299"/>
    </location>
</feature>
<reference evidence="6 7" key="1">
    <citation type="submission" date="2019-11" db="EMBL/GenBank/DDBJ databases">
        <authorList>
            <person name="Cho J.-C."/>
        </authorList>
    </citation>
    <scope>NUCLEOTIDE SEQUENCE [LARGE SCALE GENOMIC DNA]</scope>
    <source>
        <strain evidence="5 6">JH1073</strain>
        <strain evidence="4 7">JH702</strain>
    </source>
</reference>
<name>A0AAJ5ZBJ3_9CHLR</name>
<dbReference type="AlphaFoldDB" id="A0AAJ5ZBJ3"/>
<dbReference type="PRINTS" id="PR00368">
    <property type="entry name" value="FADPNR"/>
</dbReference>
<gene>
    <name evidence="4" type="ORF">GKO46_07185</name>
    <name evidence="5" type="ORF">GKO48_01190</name>
</gene>
<keyword evidence="6" id="KW-1185">Reference proteome</keyword>
<dbReference type="GO" id="GO:0016491">
    <property type="term" value="F:oxidoreductase activity"/>
    <property type="evidence" value="ECO:0007669"/>
    <property type="project" value="UniProtKB-KW"/>
</dbReference>
<evidence type="ECO:0000313" key="5">
    <source>
        <dbReference type="EMBL" id="WFG38278.1"/>
    </source>
</evidence>
<keyword evidence="2" id="KW-0560">Oxidoreductase</keyword>
<dbReference type="RefSeq" id="WP_342824648.1">
    <property type="nucleotide sequence ID" value="NZ_CP046146.1"/>
</dbReference>
<reference evidence="6" key="3">
    <citation type="submission" date="2023-06" db="EMBL/GenBank/DDBJ databases">
        <title>Pangenomics reveal diversification of enzyme families and niche specialization in globally abundant SAR202 bacteria.</title>
        <authorList>
            <person name="Saw J.H.W."/>
        </authorList>
    </citation>
    <scope>NUCLEOTIDE SEQUENCE [LARGE SCALE GENOMIC DNA]</scope>
    <source>
        <strain evidence="6">JH1073</strain>
    </source>
</reference>
<dbReference type="InterPro" id="IPR023753">
    <property type="entry name" value="FAD/NAD-binding_dom"/>
</dbReference>
<sequence length="337" mass="35944">MSDIKQVDVLIVGQGAAAFAAGLYSSRYQVETLIAGEQFGGETAIGGTIENYPGQPDIDGFDLMMKFKEQVDKLETPTAYSNLKTVTKNGDFYRAVLEDGTEIDAISIILAVGRERRKLYLPKEEEWTGNGVSYCSTCDAPLYRNKKAAAVVGGGNAAVEGAVLLAKYAETVYLIYRKGELTRPEPILIKVLEQTENVKVLYNTEVAELIGTDEAGLTGIRINKPWEGQDELTIDGLFVEAGADPRLEIPNQLGLEINPDTGEVHVDKGLNTSVEGIYAAGDLTDGTELKQTITAAAQGAIAALSAYQHVMEVKAGWQESGAPASSSSQVTAAASGD</sequence>
<dbReference type="PRINTS" id="PR00469">
    <property type="entry name" value="PNDRDTASEII"/>
</dbReference>
<protein>
    <recommendedName>
        <fullName evidence="3">FAD/NAD(P)-binding domain-containing protein</fullName>
    </recommendedName>
</protein>
<dbReference type="InterPro" id="IPR036188">
    <property type="entry name" value="FAD/NAD-bd_sf"/>
</dbReference>